<name>G8YI42_PICSO</name>
<feature type="region of interest" description="Disordered" evidence="6">
    <location>
        <begin position="809"/>
        <end position="840"/>
    </location>
</feature>
<dbReference type="InterPro" id="IPR016159">
    <property type="entry name" value="Cullin_repeat-like_dom_sf"/>
</dbReference>
<dbReference type="InterPro" id="IPR016158">
    <property type="entry name" value="Cullin_homology"/>
</dbReference>
<dbReference type="InterPro" id="IPR019559">
    <property type="entry name" value="Cullin_neddylation_domain"/>
</dbReference>
<evidence type="ECO:0000313" key="9">
    <source>
        <dbReference type="EMBL" id="CCE81094.1"/>
    </source>
</evidence>
<dbReference type="InterPro" id="IPR036388">
    <property type="entry name" value="WH-like_DNA-bd_sf"/>
</dbReference>
<evidence type="ECO:0000259" key="7">
    <source>
        <dbReference type="PROSITE" id="PS50069"/>
    </source>
</evidence>
<dbReference type="PROSITE" id="PS50069">
    <property type="entry name" value="CULLIN_2"/>
    <property type="match status" value="1"/>
</dbReference>
<reference evidence="9" key="1">
    <citation type="submission" date="2011-10" db="EMBL/GenBank/DDBJ databases">
        <authorList>
            <person name="Genoscope - CEA"/>
        </authorList>
    </citation>
    <scope>NUCLEOTIDE SEQUENCE</scope>
</reference>
<keyword evidence="10" id="KW-1185">Reference proteome</keyword>
<dbReference type="Pfam" id="PF00888">
    <property type="entry name" value="Cullin"/>
    <property type="match status" value="1"/>
</dbReference>
<dbReference type="Gene3D" id="1.20.1310.10">
    <property type="entry name" value="Cullin Repeats"/>
    <property type="match status" value="4"/>
</dbReference>
<evidence type="ECO:0000256" key="4">
    <source>
        <dbReference type="PROSITE-ProRule" id="PRU00330"/>
    </source>
</evidence>
<dbReference type="HOGENOM" id="CLU_004747_7_1_1"/>
<evidence type="ECO:0000256" key="3">
    <source>
        <dbReference type="ARBA" id="ARBA00022843"/>
    </source>
</evidence>
<dbReference type="InterPro" id="IPR036317">
    <property type="entry name" value="Cullin_homology_sf"/>
</dbReference>
<dbReference type="eggNOG" id="KOG2166">
    <property type="taxonomic scope" value="Eukaryota"/>
</dbReference>
<feature type="domain" description="Cullin family profile" evidence="7">
    <location>
        <begin position="487"/>
        <end position="769"/>
    </location>
</feature>
<gene>
    <name evidence="9" type="primary">Piso0_003443</name>
    <name evidence="8" type="ORF">GNLVRS01_PISO0G12436g</name>
    <name evidence="9" type="ORF">GNLVRS01_PISO0H12437g</name>
</gene>
<dbReference type="Gene3D" id="3.30.230.130">
    <property type="entry name" value="Cullin, Chain C, Domain 2"/>
    <property type="match status" value="1"/>
</dbReference>
<reference evidence="10" key="2">
    <citation type="journal article" date="2012" name="G3 (Bethesda)">
        <title>Pichia sorbitophila, an interspecies yeast hybrid reveals early steps of genome resolution following polyploidization.</title>
        <authorList>
            <person name="Leh Louis V."/>
            <person name="Despons L."/>
            <person name="Friedrich A."/>
            <person name="Martin T."/>
            <person name="Durrens P."/>
            <person name="Casaregola S."/>
            <person name="Neuveglise C."/>
            <person name="Fairhead C."/>
            <person name="Marck C."/>
            <person name="Cruz J.A."/>
            <person name="Straub M.L."/>
            <person name="Kugler V."/>
            <person name="Sacerdot C."/>
            <person name="Uzunov Z."/>
            <person name="Thierry A."/>
            <person name="Weiss S."/>
            <person name="Bleykasten C."/>
            <person name="De Montigny J."/>
            <person name="Jacques N."/>
            <person name="Jung P."/>
            <person name="Lemaire M."/>
            <person name="Mallet S."/>
            <person name="Morel G."/>
            <person name="Richard G.F."/>
            <person name="Sarkar A."/>
            <person name="Savel G."/>
            <person name="Schacherer J."/>
            <person name="Seret M.L."/>
            <person name="Talla E."/>
            <person name="Samson G."/>
            <person name="Jubin C."/>
            <person name="Poulain J."/>
            <person name="Vacherie B."/>
            <person name="Barbe V."/>
            <person name="Pelletier E."/>
            <person name="Sherman D.J."/>
            <person name="Westhof E."/>
            <person name="Weissenbach J."/>
            <person name="Baret P.V."/>
            <person name="Wincker P."/>
            <person name="Gaillardin C."/>
            <person name="Dujon B."/>
            <person name="Souciet J.L."/>
        </authorList>
    </citation>
    <scope>NUCLEOTIDE SEQUENCE [LARGE SCALE GENOMIC DNA]</scope>
    <source>
        <strain evidence="10">ATCC MYA-4447 / BCRC 22081 / CBS 7064 / NBRC 10061 / NRRL Y-12695</strain>
    </source>
</reference>
<organism evidence="9 10">
    <name type="scientific">Pichia sorbitophila (strain ATCC MYA-4447 / BCRC 22081 / CBS 7064 / NBRC 10061 / NRRL Y-12695)</name>
    <name type="common">Hybrid yeast</name>
    <dbReference type="NCBI Taxonomy" id="559304"/>
    <lineage>
        <taxon>Eukaryota</taxon>
        <taxon>Fungi</taxon>
        <taxon>Dikarya</taxon>
        <taxon>Ascomycota</taxon>
        <taxon>Saccharomycotina</taxon>
        <taxon>Pichiomycetes</taxon>
        <taxon>Debaryomycetaceae</taxon>
        <taxon>Millerozyma</taxon>
    </lineage>
</organism>
<dbReference type="EMBL" id="FO082053">
    <property type="protein sequence ID" value="CCE80329.1"/>
    <property type="molecule type" value="Genomic_DNA"/>
</dbReference>
<evidence type="ECO:0000313" key="8">
    <source>
        <dbReference type="EMBL" id="CCE80329.1"/>
    </source>
</evidence>
<dbReference type="InterPro" id="IPR059120">
    <property type="entry name" value="Cullin-like_AB"/>
</dbReference>
<dbReference type="SMART" id="SM00884">
    <property type="entry name" value="Cullin_Nedd8"/>
    <property type="match status" value="1"/>
</dbReference>
<dbReference type="InterPro" id="IPR036390">
    <property type="entry name" value="WH_DNA-bd_sf"/>
</dbReference>
<proteinExistence type="inferred from homology"/>
<evidence type="ECO:0000256" key="5">
    <source>
        <dbReference type="RuleBase" id="RU003829"/>
    </source>
</evidence>
<comment type="similarity">
    <text evidence="1 4 5">Belongs to the cullin family.</text>
</comment>
<protein>
    <submittedName>
        <fullName evidence="9">Piso0_003443 protein</fullName>
    </submittedName>
</protein>
<dbReference type="GO" id="GO:0031625">
    <property type="term" value="F:ubiquitin protein ligase binding"/>
    <property type="evidence" value="ECO:0007669"/>
    <property type="project" value="InterPro"/>
</dbReference>
<evidence type="ECO:0000256" key="6">
    <source>
        <dbReference type="SAM" id="MobiDB-lite"/>
    </source>
</evidence>
<dbReference type="SUPFAM" id="SSF46785">
    <property type="entry name" value="Winged helix' DNA-binding domain"/>
    <property type="match status" value="1"/>
</dbReference>
<keyword evidence="3" id="KW-0832">Ubl conjugation</keyword>
<dbReference type="PANTHER" id="PTHR11932">
    <property type="entry name" value="CULLIN"/>
    <property type="match status" value="1"/>
</dbReference>
<dbReference type="GO" id="GO:0006511">
    <property type="term" value="P:ubiquitin-dependent protein catabolic process"/>
    <property type="evidence" value="ECO:0007669"/>
    <property type="project" value="InterPro"/>
</dbReference>
<dbReference type="OrthoDB" id="27073at2759"/>
<dbReference type="FunFam" id="1.10.10.10:FF:000014">
    <property type="entry name" value="Cullin 1"/>
    <property type="match status" value="1"/>
</dbReference>
<dbReference type="Proteomes" id="UP000005222">
    <property type="component" value="Chromosome G"/>
</dbReference>
<dbReference type="FunCoup" id="G8YI42">
    <property type="interactions" value="1344"/>
</dbReference>
<dbReference type="Proteomes" id="UP000005222">
    <property type="component" value="Chromosome H"/>
</dbReference>
<evidence type="ECO:0000313" key="10">
    <source>
        <dbReference type="Proteomes" id="UP000005222"/>
    </source>
</evidence>
<dbReference type="SUPFAM" id="SSF74788">
    <property type="entry name" value="Cullin repeat-like"/>
    <property type="match status" value="1"/>
</dbReference>
<dbReference type="Gene3D" id="1.10.10.10">
    <property type="entry name" value="Winged helix-like DNA-binding domain superfamily/Winged helix DNA-binding domain"/>
    <property type="match status" value="1"/>
</dbReference>
<dbReference type="EMBL" id="FO082052">
    <property type="protein sequence ID" value="CCE81094.1"/>
    <property type="molecule type" value="Genomic_DNA"/>
</dbReference>
<evidence type="ECO:0000256" key="2">
    <source>
        <dbReference type="ARBA" id="ARBA00022499"/>
    </source>
</evidence>
<dbReference type="InterPro" id="IPR001373">
    <property type="entry name" value="Cullin_N"/>
</dbReference>
<feature type="compositionally biased region" description="Low complexity" evidence="6">
    <location>
        <begin position="811"/>
        <end position="824"/>
    </location>
</feature>
<accession>G8YI42</accession>
<keyword evidence="2" id="KW-1017">Isopeptide bond</keyword>
<dbReference type="AlphaFoldDB" id="G8YI42"/>
<dbReference type="Pfam" id="PF10557">
    <property type="entry name" value="Cullin_Nedd8"/>
    <property type="match status" value="1"/>
</dbReference>
<dbReference type="InterPro" id="IPR045093">
    <property type="entry name" value="Cullin"/>
</dbReference>
<dbReference type="STRING" id="559304.G8YI42"/>
<sequence length="917" mass="105130">MFTTCNTGSHLQFIPLSSSAYEDDIRAHHKQVTMLPPGSRRCKIRPPRRFLGSGNGSSGENSLSDYESSWQVLSNAIKQIQNKNVSSLSYEQLYRKAYMLVLRKFGGRLYDDVGSVIKEHLLERRSWLLSILKKSSTLHSSVNEDFLKALLNEWEEHLQAMQFISDVLMYLNRVYVKEQKRLLIYDLGIQLFKDNVIKQNNNELGDHLIQILVEDIKRSRMGEYIDTKIHIKKIINMLELLLETDSTTADLQYGDNYYQAYFEPALLKSSEDIYHSLAQDFSCMSIGTKYIYSVNRFIKDEESRIDYYLPSSTHQKLIDIMNNILIRDKIDSIMTLPYEQEGLSFWLNPLVLNLFDQIGESDGPTYKNELNILYNLVGRIEEEHSTLKLRLKENIIQQGKKLPSTISGVLKSSESVVNKSSNAGGASYATIWVETIIKYQSRFSDMVKDCFKGDNSMEQCITLAIREFINSPTPSIERKSRSATSSNAPELLSIYIDQKIKQFTKQSALNSKISALANDDGGASGDSIDGFIDKAIIFLRFIKDKDAFEAHYANHFAKRYLNSKGKQATHSGGRSDVDIEELMIKKLGEELGTTSLDKIIKMNKDMRHSKDLTAEWKTFSKSLGGDLIDLELKICNVSDWPKSMTKDYKKFSSDEDESVGFIWPRHLRDTIKPFEEFWHSAKKNENKTLYWCPKFGSMEMKITYPSRTYDITMSTYAGIIMLLFAPQSKDVDGNYVSAFDENRELSYAEIKELTGIPEVDLKRHLQSIAVAPKSRLLVKIPMTKEVNETDVFRLNNKFKAPSTKVKVLTVSASSSNTSKEPSSSRPGQKSDVKNEDQEEVSAAIREGRKIELNAAIVRIMKSRRSVNHNELITEIIKQLTNRFQPSTILMKQRIEDLIEKEYMRRDSDDRNVYHYIA</sequence>
<evidence type="ECO:0000256" key="1">
    <source>
        <dbReference type="ARBA" id="ARBA00006019"/>
    </source>
</evidence>
<dbReference type="Pfam" id="PF26557">
    <property type="entry name" value="Cullin_AB"/>
    <property type="match status" value="1"/>
</dbReference>
<dbReference type="InParanoid" id="G8YI42"/>
<dbReference type="OMA" id="CKASIWI"/>
<dbReference type="SUPFAM" id="SSF75632">
    <property type="entry name" value="Cullin homology domain"/>
    <property type="match status" value="1"/>
</dbReference>
<dbReference type="SMART" id="SM00182">
    <property type="entry name" value="CULLIN"/>
    <property type="match status" value="1"/>
</dbReference>